<feature type="compositionally biased region" description="Basic and acidic residues" evidence="1">
    <location>
        <begin position="67"/>
        <end position="80"/>
    </location>
</feature>
<organism evidence="2">
    <name type="scientific">Podoviridae sp. ctrTt13</name>
    <dbReference type="NCBI Taxonomy" id="2825279"/>
    <lineage>
        <taxon>Viruses</taxon>
        <taxon>Duplodnaviria</taxon>
        <taxon>Heunggongvirae</taxon>
        <taxon>Uroviricota</taxon>
        <taxon>Caudoviricetes</taxon>
    </lineage>
</organism>
<dbReference type="EMBL" id="BK015247">
    <property type="protein sequence ID" value="DAD97739.1"/>
    <property type="molecule type" value="Genomic_DNA"/>
</dbReference>
<reference evidence="2" key="1">
    <citation type="journal article" date="2021" name="Proc. Natl. Acad. Sci. U.S.A.">
        <title>A Catalog of Tens of Thousands of Viruses from Human Metagenomes Reveals Hidden Associations with Chronic Diseases.</title>
        <authorList>
            <person name="Tisza M.J."/>
            <person name="Buck C.B."/>
        </authorList>
    </citation>
    <scope>NUCLEOTIDE SEQUENCE</scope>
    <source>
        <strain evidence="2">CtrTt13</strain>
    </source>
</reference>
<name>A0A8S5NUG6_9CAUD</name>
<accession>A0A8S5NUG6</accession>
<sequence length="129" mass="14403">MRYISDKNISFSLPVSGQDKRFRFTPCMKGGSIYVTQIPAEMKALESSDMYGRVYNRAPGEEGEQIPSERKARTVKEKGNATEIREVTSWQEAREYLNASHGVPSTRLTTPESIASEAAAKNIAFPNLQ</sequence>
<protein>
    <submittedName>
        <fullName evidence="2">Uncharacterized protein</fullName>
    </submittedName>
</protein>
<proteinExistence type="predicted"/>
<feature type="region of interest" description="Disordered" evidence="1">
    <location>
        <begin position="58"/>
        <end position="80"/>
    </location>
</feature>
<evidence type="ECO:0000256" key="1">
    <source>
        <dbReference type="SAM" id="MobiDB-lite"/>
    </source>
</evidence>
<evidence type="ECO:0000313" key="2">
    <source>
        <dbReference type="EMBL" id="DAD97739.1"/>
    </source>
</evidence>